<protein>
    <submittedName>
        <fullName evidence="1">Uncharacterized protein</fullName>
    </submittedName>
</protein>
<dbReference type="InterPro" id="IPR032466">
    <property type="entry name" value="Metal_Hydrolase"/>
</dbReference>
<sequence>MMNNTNFEEDLKYRFSLMDKAGARMQIISATHQVSEYGSAKEALESAQMINNLYADMMKKYPDKFFVYSDYPYFKDEKIYKSCRIHRKIRIKSRRSGFNITQQCNRIFQYKINFKR</sequence>
<proteinExistence type="predicted"/>
<reference evidence="1 2" key="1">
    <citation type="submission" date="2018-06" db="EMBL/GenBank/DDBJ databases">
        <authorList>
            <consortium name="Pathogen Informatics"/>
            <person name="Doyle S."/>
        </authorList>
    </citation>
    <scope>NUCLEOTIDE SEQUENCE [LARGE SCALE GENOMIC DNA]</scope>
    <source>
        <strain evidence="1 2">NCTC11088</strain>
    </source>
</reference>
<name>A0A379DCK1_9FIRM</name>
<dbReference type="AlphaFoldDB" id="A0A379DCK1"/>
<dbReference type="SUPFAM" id="SSF51556">
    <property type="entry name" value="Metallo-dependent hydrolases"/>
    <property type="match status" value="1"/>
</dbReference>
<gene>
    <name evidence="1" type="ORF">NCTC11088_01307</name>
</gene>
<organism evidence="1 2">
    <name type="scientific">Peptoniphilus indolicus</name>
    <dbReference type="NCBI Taxonomy" id="33030"/>
    <lineage>
        <taxon>Bacteria</taxon>
        <taxon>Bacillati</taxon>
        <taxon>Bacillota</taxon>
        <taxon>Tissierellia</taxon>
        <taxon>Tissierellales</taxon>
        <taxon>Peptoniphilaceae</taxon>
        <taxon>Peptoniphilus</taxon>
    </lineage>
</organism>
<accession>A0A379DCK1</accession>
<dbReference type="Gene3D" id="3.20.20.140">
    <property type="entry name" value="Metal-dependent hydrolases"/>
    <property type="match status" value="1"/>
</dbReference>
<dbReference type="Proteomes" id="UP000254777">
    <property type="component" value="Unassembled WGS sequence"/>
</dbReference>
<evidence type="ECO:0000313" key="1">
    <source>
        <dbReference type="EMBL" id="SUB75510.1"/>
    </source>
</evidence>
<dbReference type="EMBL" id="UGTH01000001">
    <property type="protein sequence ID" value="SUB75510.1"/>
    <property type="molecule type" value="Genomic_DNA"/>
</dbReference>
<evidence type="ECO:0000313" key="2">
    <source>
        <dbReference type="Proteomes" id="UP000254777"/>
    </source>
</evidence>